<dbReference type="CDD" id="cd03360">
    <property type="entry name" value="LbH_AT_putative"/>
    <property type="match status" value="1"/>
</dbReference>
<dbReference type="SUPFAM" id="SSF51161">
    <property type="entry name" value="Trimeric LpxA-like enzymes"/>
    <property type="match status" value="1"/>
</dbReference>
<sequence length="215" mass="23379">MMEDILLIGGGAHAQSMIDSIKSMKRFNIVGIIERKDKINTRVLGIEIIGEDQDLVYFFNQGVRNAAIAVGSIGRTESRKKIYEECKKIGYNFPNIIDESAVLASDVRMGEGNFIGKGVVINSNVRIGSACIINTATVLEHGNKIEDFVHVAPGCVLCGNVWVKENTHIGAHSTVLQNIIIGKDTLIGAGSLVLKHIASNQLAYGSPAKEVRRYE</sequence>
<name>A0A318EYR9_9FIRM</name>
<dbReference type="InterPro" id="IPR041561">
    <property type="entry name" value="PglD_N"/>
</dbReference>
<dbReference type="Proteomes" id="UP000247523">
    <property type="component" value="Unassembled WGS sequence"/>
</dbReference>
<dbReference type="EMBL" id="QICS01000002">
    <property type="protein sequence ID" value="PXV93294.1"/>
    <property type="molecule type" value="Genomic_DNA"/>
</dbReference>
<feature type="binding site" evidence="3">
    <location>
        <position position="74"/>
    </location>
    <ligand>
        <name>substrate</name>
    </ligand>
</feature>
<dbReference type="Gene3D" id="3.40.50.20">
    <property type="match status" value="1"/>
</dbReference>
<evidence type="ECO:0000259" key="4">
    <source>
        <dbReference type="Pfam" id="PF17836"/>
    </source>
</evidence>
<evidence type="ECO:0000256" key="3">
    <source>
        <dbReference type="PIRSR" id="PIRSR620019-2"/>
    </source>
</evidence>
<dbReference type="Pfam" id="PF17836">
    <property type="entry name" value="PglD_N"/>
    <property type="match status" value="1"/>
</dbReference>
<dbReference type="AlphaFoldDB" id="A0A318EYR9"/>
<dbReference type="InterPro" id="IPR011004">
    <property type="entry name" value="Trimer_LpxA-like_sf"/>
</dbReference>
<feature type="binding site" evidence="3">
    <location>
        <position position="150"/>
    </location>
    <ligand>
        <name>acetyl-CoA</name>
        <dbReference type="ChEBI" id="CHEBI:57288"/>
    </ligand>
</feature>
<dbReference type="Pfam" id="PF00132">
    <property type="entry name" value="Hexapep"/>
    <property type="match status" value="1"/>
</dbReference>
<keyword evidence="5" id="KW-0012">Acyltransferase</keyword>
<dbReference type="NCBIfam" id="TIGR03570">
    <property type="entry name" value="NeuD_NnaD"/>
    <property type="match status" value="1"/>
</dbReference>
<evidence type="ECO:0000313" key="5">
    <source>
        <dbReference type="EMBL" id="PXV93294.1"/>
    </source>
</evidence>
<dbReference type="InterPro" id="IPR050179">
    <property type="entry name" value="Trans_hexapeptide_repeat"/>
</dbReference>
<evidence type="ECO:0000256" key="2">
    <source>
        <dbReference type="ARBA" id="ARBA00022737"/>
    </source>
</evidence>
<protein>
    <submittedName>
        <fullName evidence="5">Sugar O-acyltransferase (Sialic acid O-acetyltransferase NeuD family)</fullName>
    </submittedName>
</protein>
<evidence type="ECO:0000313" key="6">
    <source>
        <dbReference type="Proteomes" id="UP000247523"/>
    </source>
</evidence>
<organism evidence="5 6">
    <name type="scientific">Lachnotalea glycerini</name>
    <dbReference type="NCBI Taxonomy" id="1763509"/>
    <lineage>
        <taxon>Bacteria</taxon>
        <taxon>Bacillati</taxon>
        <taxon>Bacillota</taxon>
        <taxon>Clostridia</taxon>
        <taxon>Lachnospirales</taxon>
        <taxon>Lachnospiraceae</taxon>
        <taxon>Lachnotalea</taxon>
    </lineage>
</organism>
<dbReference type="GO" id="GO:0016746">
    <property type="term" value="F:acyltransferase activity"/>
    <property type="evidence" value="ECO:0007669"/>
    <property type="project" value="UniProtKB-KW"/>
</dbReference>
<proteinExistence type="predicted"/>
<accession>A0A318EYR9</accession>
<dbReference type="PROSITE" id="PS00101">
    <property type="entry name" value="HEXAPEP_TRANSFERASES"/>
    <property type="match status" value="1"/>
</dbReference>
<feature type="domain" description="PglD N-terminal" evidence="4">
    <location>
        <begin position="4"/>
        <end position="85"/>
    </location>
</feature>
<dbReference type="InterPro" id="IPR018357">
    <property type="entry name" value="Hexapep_transf_CS"/>
</dbReference>
<dbReference type="Gene3D" id="2.160.10.10">
    <property type="entry name" value="Hexapeptide repeat proteins"/>
    <property type="match status" value="1"/>
</dbReference>
<dbReference type="PANTHER" id="PTHR43300:SF7">
    <property type="entry name" value="UDP-N-ACETYLBACILLOSAMINE N-ACETYLTRANSFERASE"/>
    <property type="match status" value="1"/>
</dbReference>
<keyword evidence="2" id="KW-0677">Repeat</keyword>
<dbReference type="InterPro" id="IPR001451">
    <property type="entry name" value="Hexapep"/>
</dbReference>
<reference evidence="5 6" key="1">
    <citation type="submission" date="2018-05" db="EMBL/GenBank/DDBJ databases">
        <title>Genomic Encyclopedia of Type Strains, Phase IV (KMG-IV): sequencing the most valuable type-strain genomes for metagenomic binning, comparative biology and taxonomic classification.</title>
        <authorList>
            <person name="Goeker M."/>
        </authorList>
    </citation>
    <scope>NUCLEOTIDE SEQUENCE [LARGE SCALE GENOMIC DNA]</scope>
    <source>
        <strain evidence="5 6">DSM 28816</strain>
    </source>
</reference>
<keyword evidence="1 5" id="KW-0808">Transferase</keyword>
<dbReference type="InterPro" id="IPR020019">
    <property type="entry name" value="AcTrfase_PglD-like"/>
</dbReference>
<dbReference type="RefSeq" id="WP_110290446.1">
    <property type="nucleotide sequence ID" value="NZ_QICS01000002.1"/>
</dbReference>
<comment type="caution">
    <text evidence="5">The sequence shown here is derived from an EMBL/GenBank/DDBJ whole genome shotgun (WGS) entry which is preliminary data.</text>
</comment>
<evidence type="ECO:0000256" key="1">
    <source>
        <dbReference type="ARBA" id="ARBA00022679"/>
    </source>
</evidence>
<dbReference type="PANTHER" id="PTHR43300">
    <property type="entry name" value="ACETYLTRANSFERASE"/>
    <property type="match status" value="1"/>
</dbReference>
<gene>
    <name evidence="5" type="ORF">C8E03_10261</name>
</gene>